<accession>A0ABV8LJR6</accession>
<organism evidence="2 3">
    <name type="scientific">Hamadaea flava</name>
    <dbReference type="NCBI Taxonomy" id="1742688"/>
    <lineage>
        <taxon>Bacteria</taxon>
        <taxon>Bacillati</taxon>
        <taxon>Actinomycetota</taxon>
        <taxon>Actinomycetes</taxon>
        <taxon>Micromonosporales</taxon>
        <taxon>Micromonosporaceae</taxon>
        <taxon>Hamadaea</taxon>
    </lineage>
</organism>
<evidence type="ECO:0000313" key="2">
    <source>
        <dbReference type="EMBL" id="MFC4131216.1"/>
    </source>
</evidence>
<name>A0ABV8LJR6_9ACTN</name>
<protein>
    <submittedName>
        <fullName evidence="2">Uncharacterized protein</fullName>
    </submittedName>
</protein>
<gene>
    <name evidence="2" type="ORF">ACFOZ4_11435</name>
</gene>
<feature type="region of interest" description="Disordered" evidence="1">
    <location>
        <begin position="78"/>
        <end position="103"/>
    </location>
</feature>
<keyword evidence="3" id="KW-1185">Reference proteome</keyword>
<sequence>MHTTPNLDHLPPAPGAGDSPGTSQHDITIPIGPQGRSQPLLPTPRASDTGTGGRAAGPGFRPPLSQVLIPLTAQTLLPTPKATDGTKGSPAQRGSAGDLTLPSAAVQLLPTPTAARYGRNKSTSAGAAIRPGLDSISHLVPTPTDNPEHTDPTSALATWGLYSTAILRWETILDQPAPAPTEPGRSGSPVLAPPFVQWLMGLPAGWVTDPQIGLARTAALRVLGNGVVPHQAAMALRLLLCLHRWPARP</sequence>
<dbReference type="Proteomes" id="UP001595816">
    <property type="component" value="Unassembled WGS sequence"/>
</dbReference>
<dbReference type="RefSeq" id="WP_253754536.1">
    <property type="nucleotide sequence ID" value="NZ_JAMZDZ010000001.1"/>
</dbReference>
<feature type="region of interest" description="Disordered" evidence="1">
    <location>
        <begin position="1"/>
        <end position="64"/>
    </location>
</feature>
<evidence type="ECO:0000313" key="3">
    <source>
        <dbReference type="Proteomes" id="UP001595816"/>
    </source>
</evidence>
<evidence type="ECO:0000256" key="1">
    <source>
        <dbReference type="SAM" id="MobiDB-lite"/>
    </source>
</evidence>
<dbReference type="EMBL" id="JBHSAY010000006">
    <property type="protein sequence ID" value="MFC4131216.1"/>
    <property type="molecule type" value="Genomic_DNA"/>
</dbReference>
<reference evidence="3" key="1">
    <citation type="journal article" date="2019" name="Int. J. Syst. Evol. Microbiol.">
        <title>The Global Catalogue of Microorganisms (GCM) 10K type strain sequencing project: providing services to taxonomists for standard genome sequencing and annotation.</title>
        <authorList>
            <consortium name="The Broad Institute Genomics Platform"/>
            <consortium name="The Broad Institute Genome Sequencing Center for Infectious Disease"/>
            <person name="Wu L."/>
            <person name="Ma J."/>
        </authorList>
    </citation>
    <scope>NUCLEOTIDE SEQUENCE [LARGE SCALE GENOMIC DNA]</scope>
    <source>
        <strain evidence="3">CGMCC 4.7289</strain>
    </source>
</reference>
<proteinExistence type="predicted"/>
<comment type="caution">
    <text evidence="2">The sequence shown here is derived from an EMBL/GenBank/DDBJ whole genome shotgun (WGS) entry which is preliminary data.</text>
</comment>